<dbReference type="Gene3D" id="1.20.1250.20">
    <property type="entry name" value="MFS general substrate transporter like domains"/>
    <property type="match status" value="1"/>
</dbReference>
<dbReference type="VEuPathDB" id="FungiDB:SMAC_03308"/>
<evidence type="ECO:0000256" key="5">
    <source>
        <dbReference type="ARBA" id="ARBA00023136"/>
    </source>
</evidence>
<dbReference type="PANTHER" id="PTHR23504:SF6">
    <property type="entry name" value="MULTIDRUG TRANSPORTER, PUTATIVE (AFU_ORTHOLOGUE AFUA_4G08740)-RELATED"/>
    <property type="match status" value="1"/>
</dbReference>
<dbReference type="PANTHER" id="PTHR23504">
    <property type="entry name" value="MAJOR FACILITATOR SUPERFAMILY DOMAIN-CONTAINING PROTEIN 10"/>
    <property type="match status" value="1"/>
</dbReference>
<feature type="transmembrane region" description="Helical" evidence="6">
    <location>
        <begin position="358"/>
        <end position="382"/>
    </location>
</feature>
<gene>
    <name evidence="7" type="ORF">SMACR_03308</name>
</gene>
<evidence type="ECO:0000256" key="4">
    <source>
        <dbReference type="ARBA" id="ARBA00022989"/>
    </source>
</evidence>
<evidence type="ECO:0000256" key="1">
    <source>
        <dbReference type="ARBA" id="ARBA00004141"/>
    </source>
</evidence>
<feature type="transmembrane region" description="Helical" evidence="6">
    <location>
        <begin position="416"/>
        <end position="435"/>
    </location>
</feature>
<proteinExistence type="predicted"/>
<dbReference type="AlphaFoldDB" id="A0A8S8ZXN3"/>
<feature type="transmembrane region" description="Helical" evidence="6">
    <location>
        <begin position="487"/>
        <end position="511"/>
    </location>
</feature>
<dbReference type="SUPFAM" id="SSF103473">
    <property type="entry name" value="MFS general substrate transporter"/>
    <property type="match status" value="1"/>
</dbReference>
<keyword evidence="4 6" id="KW-1133">Transmembrane helix</keyword>
<dbReference type="EMBL" id="NMPR01000010">
    <property type="protein sequence ID" value="KAA8635627.1"/>
    <property type="molecule type" value="Genomic_DNA"/>
</dbReference>
<comment type="caution">
    <text evidence="7">The sequence shown here is derived from an EMBL/GenBank/DDBJ whole genome shotgun (WGS) entry which is preliminary data.</text>
</comment>
<name>A0A8S8ZXN3_SORMA</name>
<dbReference type="VEuPathDB" id="FungiDB:SMAC_03309"/>
<feature type="transmembrane region" description="Helical" evidence="6">
    <location>
        <begin position="531"/>
        <end position="549"/>
    </location>
</feature>
<evidence type="ECO:0000256" key="2">
    <source>
        <dbReference type="ARBA" id="ARBA00022448"/>
    </source>
</evidence>
<sequence>MPHSRSLSEQSCLLPNADFGHEDGDRSRRSLVLPYTFPSKHGVHYHQDPEGALPPTPAFDENESISWTDLPSKTQLLILSLCGLSSRLSNVLILPYLFHLVRSAVSTSSTLDLSTDNDDFVAYYTSIPTTALASTYAGVLVAAFPLAQLLVSFLRWDKHGGNLSIVWSLAISAVASLAFGFSRLFWALLLWRTVGGLTSGSGEMARKMAGEIFGEEKRYQDKACQVLSAVGNVGVVIGLAMGGLLAEPVKTMPGLFGAEGALNWSGSEEGVKWMVEYPFALPAVMNAMLLGVMAMAVTTRLRETMHDQDHVGDGTECLAQRPYILLNDTENLFSDRYQEKSRAKTPLRSALTARTIPSLISSFLLTLHTSAFAFILPLHLSIPSSPYSPFMSNSSHSLVPVLFRFTGGLSLSPFTISLYLSLFALLGLLFLVFIYPRWQNRLSTMGLFELSLAIFPFVYLLTPYLSLFSWSHQDTDSITGCAGIMKWIALGVVIGGQTLAMTMAGPSAEVLLAQSAPSDEVRERVKEVRQLVTSFASVVGPVVGGVVYAKGLRDGVIGTAWWFYLVVVAVVAAAWCVGAQGRVYEEPMDDEKK</sequence>
<keyword evidence="2" id="KW-0813">Transport</keyword>
<feature type="transmembrane region" description="Helical" evidence="6">
    <location>
        <begin position="561"/>
        <end position="584"/>
    </location>
</feature>
<feature type="transmembrane region" description="Helical" evidence="6">
    <location>
        <begin position="159"/>
        <end position="179"/>
    </location>
</feature>
<reference evidence="7 8" key="1">
    <citation type="submission" date="2017-07" db="EMBL/GenBank/DDBJ databases">
        <title>Genome sequence of the Sordaria macrospora wild type strain R19027.</title>
        <authorList>
            <person name="Nowrousian M."/>
            <person name="Teichert I."/>
            <person name="Kueck U."/>
        </authorList>
    </citation>
    <scope>NUCLEOTIDE SEQUENCE [LARGE SCALE GENOMIC DNA]</scope>
    <source>
        <strain evidence="7 8">R19027</strain>
        <tissue evidence="7">Mycelium</tissue>
    </source>
</reference>
<feature type="transmembrane region" description="Helical" evidence="6">
    <location>
        <begin position="279"/>
        <end position="298"/>
    </location>
</feature>
<evidence type="ECO:0000256" key="6">
    <source>
        <dbReference type="SAM" id="Phobius"/>
    </source>
</evidence>
<evidence type="ECO:0000256" key="3">
    <source>
        <dbReference type="ARBA" id="ARBA00022692"/>
    </source>
</evidence>
<dbReference type="GO" id="GO:0016020">
    <property type="term" value="C:membrane"/>
    <property type="evidence" value="ECO:0007669"/>
    <property type="project" value="UniProtKB-SubCell"/>
</dbReference>
<accession>A0A8S8ZXN3</accession>
<protein>
    <recommendedName>
        <fullName evidence="9">Major facilitator superfamily (MFS) profile domain-containing protein</fullName>
    </recommendedName>
</protein>
<evidence type="ECO:0000313" key="8">
    <source>
        <dbReference type="Proteomes" id="UP000433876"/>
    </source>
</evidence>
<evidence type="ECO:0008006" key="9">
    <source>
        <dbReference type="Google" id="ProtNLM"/>
    </source>
</evidence>
<keyword evidence="3 6" id="KW-0812">Transmembrane</keyword>
<dbReference type="InterPro" id="IPR036259">
    <property type="entry name" value="MFS_trans_sf"/>
</dbReference>
<dbReference type="Proteomes" id="UP000433876">
    <property type="component" value="Unassembled WGS sequence"/>
</dbReference>
<feature type="transmembrane region" description="Helical" evidence="6">
    <location>
        <begin position="226"/>
        <end position="246"/>
    </location>
</feature>
<organism evidence="7 8">
    <name type="scientific">Sordaria macrospora</name>
    <dbReference type="NCBI Taxonomy" id="5147"/>
    <lineage>
        <taxon>Eukaryota</taxon>
        <taxon>Fungi</taxon>
        <taxon>Dikarya</taxon>
        <taxon>Ascomycota</taxon>
        <taxon>Pezizomycotina</taxon>
        <taxon>Sordariomycetes</taxon>
        <taxon>Sordariomycetidae</taxon>
        <taxon>Sordariales</taxon>
        <taxon>Sordariaceae</taxon>
        <taxon>Sordaria</taxon>
    </lineage>
</organism>
<evidence type="ECO:0000313" key="7">
    <source>
        <dbReference type="EMBL" id="KAA8635627.1"/>
    </source>
</evidence>
<feature type="transmembrane region" description="Helical" evidence="6">
    <location>
        <begin position="447"/>
        <end position="467"/>
    </location>
</feature>
<feature type="transmembrane region" description="Helical" evidence="6">
    <location>
        <begin position="121"/>
        <end position="147"/>
    </location>
</feature>
<comment type="subcellular location">
    <subcellularLocation>
        <location evidence="1">Membrane</location>
        <topology evidence="1">Multi-pass membrane protein</topology>
    </subcellularLocation>
</comment>
<keyword evidence="5 6" id="KW-0472">Membrane</keyword>